<comment type="similarity">
    <text evidence="6">Belongs to the class I-like SAM-binding methyltransferase superfamily. Cation-dependent O-methyltransferase family.</text>
</comment>
<dbReference type="PANTHER" id="PTHR43836">
    <property type="entry name" value="CATECHOL O-METHYLTRANSFERASE 1-RELATED"/>
    <property type="match status" value="1"/>
</dbReference>
<keyword evidence="5" id="KW-0128">Catecholamine metabolism</keyword>
<dbReference type="AlphaFoldDB" id="A0A9W8QUU3"/>
<dbReference type="InterPro" id="IPR002935">
    <property type="entry name" value="SAM_O-MeTrfase"/>
</dbReference>
<evidence type="ECO:0000256" key="3">
    <source>
        <dbReference type="ARBA" id="ARBA00022679"/>
    </source>
</evidence>
<evidence type="ECO:0000256" key="5">
    <source>
        <dbReference type="ARBA" id="ARBA00022939"/>
    </source>
</evidence>
<evidence type="ECO:0000256" key="4">
    <source>
        <dbReference type="ARBA" id="ARBA00022691"/>
    </source>
</evidence>
<keyword evidence="2" id="KW-0489">Methyltransferase</keyword>
<dbReference type="EC" id="2.1.1.6" evidence="1"/>
<dbReference type="Gene3D" id="3.40.50.150">
    <property type="entry name" value="Vaccinia Virus protein VP39"/>
    <property type="match status" value="1"/>
</dbReference>
<dbReference type="Pfam" id="PF01596">
    <property type="entry name" value="Methyltransf_3"/>
    <property type="match status" value="1"/>
</dbReference>
<organism evidence="7 8">
    <name type="scientific">Fusarium falciforme</name>
    <dbReference type="NCBI Taxonomy" id="195108"/>
    <lineage>
        <taxon>Eukaryota</taxon>
        <taxon>Fungi</taxon>
        <taxon>Dikarya</taxon>
        <taxon>Ascomycota</taxon>
        <taxon>Pezizomycotina</taxon>
        <taxon>Sordariomycetes</taxon>
        <taxon>Hypocreomycetidae</taxon>
        <taxon>Hypocreales</taxon>
        <taxon>Nectriaceae</taxon>
        <taxon>Fusarium</taxon>
        <taxon>Fusarium solani species complex</taxon>
    </lineage>
</organism>
<dbReference type="PROSITE" id="PS51682">
    <property type="entry name" value="SAM_OMT_I"/>
    <property type="match status" value="1"/>
</dbReference>
<evidence type="ECO:0000256" key="2">
    <source>
        <dbReference type="ARBA" id="ARBA00022603"/>
    </source>
</evidence>
<name>A0A9W8QUU3_9HYPO</name>
<dbReference type="EMBL" id="JAOQAV010000120">
    <property type="protein sequence ID" value="KAJ4177202.1"/>
    <property type="molecule type" value="Genomic_DNA"/>
</dbReference>
<comment type="caution">
    <text evidence="7">The sequence shown here is derived from an EMBL/GenBank/DDBJ whole genome shotgun (WGS) entry which is preliminary data.</text>
</comment>
<reference evidence="7" key="1">
    <citation type="submission" date="2022-09" db="EMBL/GenBank/DDBJ databases">
        <title>Fusarium specimens isolated from Avocado Roots.</title>
        <authorList>
            <person name="Stajich J."/>
            <person name="Roper C."/>
            <person name="Heimlech-Rivalta G."/>
        </authorList>
    </citation>
    <scope>NUCLEOTIDE SEQUENCE</scope>
    <source>
        <strain evidence="7">A02</strain>
    </source>
</reference>
<dbReference type="GO" id="GO:0008171">
    <property type="term" value="F:O-methyltransferase activity"/>
    <property type="evidence" value="ECO:0007669"/>
    <property type="project" value="InterPro"/>
</dbReference>
<evidence type="ECO:0000256" key="1">
    <source>
        <dbReference type="ARBA" id="ARBA00012880"/>
    </source>
</evidence>
<proteinExistence type="inferred from homology"/>
<dbReference type="GO" id="GO:0032259">
    <property type="term" value="P:methylation"/>
    <property type="evidence" value="ECO:0007669"/>
    <property type="project" value="UniProtKB-KW"/>
</dbReference>
<dbReference type="GO" id="GO:0006584">
    <property type="term" value="P:catecholamine metabolic process"/>
    <property type="evidence" value="ECO:0007669"/>
    <property type="project" value="UniProtKB-KW"/>
</dbReference>
<evidence type="ECO:0000313" key="8">
    <source>
        <dbReference type="Proteomes" id="UP001152087"/>
    </source>
</evidence>
<dbReference type="PANTHER" id="PTHR43836:SF2">
    <property type="entry name" value="CATECHOL O-METHYLTRANSFERASE 1-RELATED"/>
    <property type="match status" value="1"/>
</dbReference>
<dbReference type="InterPro" id="IPR029063">
    <property type="entry name" value="SAM-dependent_MTases_sf"/>
</dbReference>
<gene>
    <name evidence="7" type="ORF">NW755_013987</name>
</gene>
<accession>A0A9W8QUU3</accession>
<keyword evidence="8" id="KW-1185">Reference proteome</keyword>
<dbReference type="SUPFAM" id="SSF53335">
    <property type="entry name" value="S-adenosyl-L-methionine-dependent methyltransferases"/>
    <property type="match status" value="1"/>
</dbReference>
<keyword evidence="4" id="KW-0949">S-adenosyl-L-methionine</keyword>
<evidence type="ECO:0000256" key="6">
    <source>
        <dbReference type="ARBA" id="ARBA00023453"/>
    </source>
</evidence>
<evidence type="ECO:0000313" key="7">
    <source>
        <dbReference type="EMBL" id="KAJ4177202.1"/>
    </source>
</evidence>
<sequence length="231" mass="25254">MQSATGNYKAGAVVWHGDGRESAVVNHVLSHPERQRIKNNPAEILATIDQWSKDNQILMTIGPDSDGGGLVMELIAESKPKTMAEIGGYIGYSAIKFGSALRDVGGSQYISLEYNAEYAALAQSLIEFAGLQDFVQIIGGPSATSLAKLAKRQLKIDLLFIDHEADLYLNDLKLAEEYGLLSSKPSIVADNICDEKAREYVAYVEGSYESRTTYYELPTGQIDGIIISRRT</sequence>
<dbReference type="Proteomes" id="UP001152087">
    <property type="component" value="Unassembled WGS sequence"/>
</dbReference>
<protein>
    <recommendedName>
        <fullName evidence="1">catechol O-methyltransferase</fullName>
        <ecNumber evidence="1">2.1.1.6</ecNumber>
    </recommendedName>
</protein>
<keyword evidence="3" id="KW-0808">Transferase</keyword>